<dbReference type="InterPro" id="IPR024320">
    <property type="entry name" value="LPG_synthase_C"/>
</dbReference>
<feature type="domain" description="Phosphatidylglycerol lysyltransferase C-terminal" evidence="1">
    <location>
        <begin position="48"/>
        <end position="225"/>
    </location>
</feature>
<dbReference type="EMBL" id="MGKI01000014">
    <property type="protein sequence ID" value="OGN22104.1"/>
    <property type="molecule type" value="Genomic_DNA"/>
</dbReference>
<dbReference type="SUPFAM" id="SSF55729">
    <property type="entry name" value="Acyl-CoA N-acyltransferases (Nat)"/>
    <property type="match status" value="1"/>
</dbReference>
<dbReference type="Gene3D" id="3.40.630.30">
    <property type="match status" value="1"/>
</dbReference>
<proteinExistence type="predicted"/>
<evidence type="ECO:0000313" key="3">
    <source>
        <dbReference type="Proteomes" id="UP000178227"/>
    </source>
</evidence>
<dbReference type="STRING" id="1802694.A2918_03000"/>
<accession>A0A1F8G9R3</accession>
<name>A0A1F8G9R3_9BACT</name>
<gene>
    <name evidence="2" type="ORF">A2918_03000</name>
</gene>
<comment type="caution">
    <text evidence="2">The sequence shown here is derived from an EMBL/GenBank/DDBJ whole genome shotgun (WGS) entry which is preliminary data.</text>
</comment>
<dbReference type="Proteomes" id="UP000178227">
    <property type="component" value="Unassembled WGS sequence"/>
</dbReference>
<protein>
    <recommendedName>
        <fullName evidence="1">Phosphatidylglycerol lysyltransferase C-terminal domain-containing protein</fullName>
    </recommendedName>
</protein>
<dbReference type="AlphaFoldDB" id="A0A1F8G9R3"/>
<reference evidence="2 3" key="1">
    <citation type="journal article" date="2016" name="Nat. Commun.">
        <title>Thousands of microbial genomes shed light on interconnected biogeochemical processes in an aquifer system.</title>
        <authorList>
            <person name="Anantharaman K."/>
            <person name="Brown C.T."/>
            <person name="Hug L.A."/>
            <person name="Sharon I."/>
            <person name="Castelle C.J."/>
            <person name="Probst A.J."/>
            <person name="Thomas B.C."/>
            <person name="Singh A."/>
            <person name="Wilkins M.J."/>
            <person name="Karaoz U."/>
            <person name="Brodie E.L."/>
            <person name="Williams K.H."/>
            <person name="Hubbard S.S."/>
            <person name="Banfield J.F."/>
        </authorList>
    </citation>
    <scope>NUCLEOTIDE SEQUENCE [LARGE SCALE GENOMIC DNA]</scope>
</reference>
<evidence type="ECO:0000259" key="1">
    <source>
        <dbReference type="Pfam" id="PF09924"/>
    </source>
</evidence>
<dbReference type="Pfam" id="PF09924">
    <property type="entry name" value="LPG_synthase_C"/>
    <property type="match status" value="1"/>
</dbReference>
<sequence length="300" mass="34875">MKIVEDINSERDRIQACIDKYGWTSDHNLNWFAVALNGPDGKPAFAEFEDGTGVLFHSYPGEWQIWSDPLCDKNSSTDKITEFAKFGFREGINKIWCNYISDSIYSLLKEKNEIVLGKIDYSLDWPVLDMERFDPTLLGGHFKDIRNARNKFNREHKMEVVNFEKTHSDFLHTIINDWKKAALFKEEANYVYDFWYHNAVDNCFRGFKTARILIVDGRPVGFNAGYEVVNDSRRFAGIIGIHDYSIKDLGLILWLEDLAWIKRAGYKELDMQGSESGGLWFKMQFGPTIERKTDTFSIQK</sequence>
<organism evidence="2 3">
    <name type="scientific">Candidatus Yanofskybacteria bacterium RIFCSPLOWO2_01_FULL_42_49</name>
    <dbReference type="NCBI Taxonomy" id="1802694"/>
    <lineage>
        <taxon>Bacteria</taxon>
        <taxon>Candidatus Yanofskyibacteriota</taxon>
    </lineage>
</organism>
<evidence type="ECO:0000313" key="2">
    <source>
        <dbReference type="EMBL" id="OGN22104.1"/>
    </source>
</evidence>
<dbReference type="InterPro" id="IPR016181">
    <property type="entry name" value="Acyl_CoA_acyltransferase"/>
</dbReference>